<dbReference type="AlphaFoldDB" id="A0AAE7CT16"/>
<evidence type="ECO:0000256" key="6">
    <source>
        <dbReference type="ARBA" id="ARBA00022932"/>
    </source>
</evidence>
<sequence length="303" mass="34931">MPMTVITMTNTPLKIRGDLTKWMQEISTGVYIGNFNSRVREQLWKRVTESIGSGQVTMSYSSRNELGYDFETFRTNRMNIDYDGIPLVLSPGLHNEENHLKLGYSNASKFHQIKKFSESKTHSVNTALTYVVFDLETTGLNPESDQIIEIGAVKVEGEIKTEFQILISYEKQLPKEIKELTGITDDLLLKEGQEIKIAMKKFANFVKDSPLVGYNVDFDRNFIQSTKNKYNISNFDKNQFIDLMKFVKKEKMFLENYKLKTSLKAYGILENVPHRALEDTKLMVNLAMKVNGFQKFLKKSLDK</sequence>
<evidence type="ECO:0000259" key="8">
    <source>
        <dbReference type="SMART" id="SM00479"/>
    </source>
</evidence>
<accession>A0AAE7CT16</accession>
<dbReference type="PANTHER" id="PTHR30231:SF41">
    <property type="entry name" value="DNA POLYMERASE III SUBUNIT EPSILON"/>
    <property type="match status" value="1"/>
</dbReference>
<proteinExistence type="predicted"/>
<evidence type="ECO:0000256" key="3">
    <source>
        <dbReference type="ARBA" id="ARBA00022705"/>
    </source>
</evidence>
<dbReference type="InterPro" id="IPR006054">
    <property type="entry name" value="DnaQ"/>
</dbReference>
<evidence type="ECO:0000256" key="1">
    <source>
        <dbReference type="ARBA" id="ARBA00022679"/>
    </source>
</evidence>
<evidence type="ECO:0000313" key="10">
    <source>
        <dbReference type="Proteomes" id="UP000501558"/>
    </source>
</evidence>
<keyword evidence="4" id="KW-0540">Nuclease</keyword>
<dbReference type="FunFam" id="3.30.420.10:FF:000045">
    <property type="entry name" value="3'-5' exonuclease DinG"/>
    <property type="match status" value="1"/>
</dbReference>
<keyword evidence="2" id="KW-0548">Nucleotidyltransferase</keyword>
<dbReference type="GO" id="GO:0045004">
    <property type="term" value="P:DNA replication proofreading"/>
    <property type="evidence" value="ECO:0007669"/>
    <property type="project" value="TreeGrafter"/>
</dbReference>
<organism evidence="9 10">
    <name type="scientific">Pseudolactococcus raffinolactis</name>
    <dbReference type="NCBI Taxonomy" id="1366"/>
    <lineage>
        <taxon>Bacteria</taxon>
        <taxon>Bacillati</taxon>
        <taxon>Bacillota</taxon>
        <taxon>Bacilli</taxon>
        <taxon>Lactobacillales</taxon>
        <taxon>Streptococcaceae</taxon>
        <taxon>Pseudolactococcus</taxon>
    </lineage>
</organism>
<evidence type="ECO:0000256" key="7">
    <source>
        <dbReference type="ARBA" id="ARBA00070925"/>
    </source>
</evidence>
<dbReference type="SUPFAM" id="SSF53098">
    <property type="entry name" value="Ribonuclease H-like"/>
    <property type="match status" value="1"/>
</dbReference>
<dbReference type="InterPro" id="IPR013520">
    <property type="entry name" value="Ribonucl_H"/>
</dbReference>
<dbReference type="NCBIfam" id="TIGR01873">
    <property type="entry name" value="cas_CT1978"/>
    <property type="match status" value="1"/>
</dbReference>
<protein>
    <recommendedName>
        <fullName evidence="7">DNA polymerase III polC-type</fullName>
    </recommendedName>
</protein>
<keyword evidence="10" id="KW-1185">Reference proteome</keyword>
<dbReference type="PANTHER" id="PTHR30231">
    <property type="entry name" value="DNA POLYMERASE III SUBUNIT EPSILON"/>
    <property type="match status" value="1"/>
</dbReference>
<dbReference type="GO" id="GO:0008408">
    <property type="term" value="F:3'-5' exonuclease activity"/>
    <property type="evidence" value="ECO:0007669"/>
    <property type="project" value="TreeGrafter"/>
</dbReference>
<dbReference type="CDD" id="cd09755">
    <property type="entry name" value="Cas2_I-E"/>
    <property type="match status" value="1"/>
</dbReference>
<evidence type="ECO:0000256" key="2">
    <source>
        <dbReference type="ARBA" id="ARBA00022695"/>
    </source>
</evidence>
<reference evidence="9 10" key="1">
    <citation type="submission" date="2019-12" db="EMBL/GenBank/DDBJ databases">
        <title>Whole genome sequences of Lactococcus raffinolactis strains isolated from sewage.</title>
        <authorList>
            <person name="Ybazeta G."/>
            <person name="Ross M."/>
            <person name="Brabant-Kirwan D."/>
            <person name="Saleh M."/>
            <person name="Dillon J.A."/>
            <person name="Splinter K."/>
            <person name="Nokhbeh R."/>
        </authorList>
    </citation>
    <scope>NUCLEOTIDE SEQUENCE [LARGE SCALE GENOMIC DNA]</scope>
    <source>
        <strain evidence="9 10">Lr_19_14</strain>
    </source>
</reference>
<dbReference type="EMBL" id="CP047628">
    <property type="protein sequence ID" value="QIW59060.1"/>
    <property type="molecule type" value="Genomic_DNA"/>
</dbReference>
<dbReference type="InterPro" id="IPR012337">
    <property type="entry name" value="RNaseH-like_sf"/>
</dbReference>
<dbReference type="Pfam" id="PF09707">
    <property type="entry name" value="Cas_Cas2CT1978"/>
    <property type="match status" value="1"/>
</dbReference>
<dbReference type="Gene3D" id="3.30.420.10">
    <property type="entry name" value="Ribonuclease H-like superfamily/Ribonuclease H"/>
    <property type="match status" value="1"/>
</dbReference>
<evidence type="ECO:0000256" key="5">
    <source>
        <dbReference type="ARBA" id="ARBA00022839"/>
    </source>
</evidence>
<dbReference type="Gene3D" id="3.30.70.240">
    <property type="match status" value="1"/>
</dbReference>
<dbReference type="Pfam" id="PF00929">
    <property type="entry name" value="RNase_T"/>
    <property type="match status" value="1"/>
</dbReference>
<dbReference type="NCBIfam" id="TIGR00573">
    <property type="entry name" value="dnaq"/>
    <property type="match status" value="1"/>
</dbReference>
<keyword evidence="6" id="KW-0239">DNA-directed DNA polymerase</keyword>
<dbReference type="GO" id="GO:0005829">
    <property type="term" value="C:cytosol"/>
    <property type="evidence" value="ECO:0007669"/>
    <property type="project" value="TreeGrafter"/>
</dbReference>
<dbReference type="Proteomes" id="UP000501558">
    <property type="component" value="Chromosome"/>
</dbReference>
<dbReference type="CDD" id="cd06127">
    <property type="entry name" value="DEDDh"/>
    <property type="match status" value="1"/>
</dbReference>
<keyword evidence="5" id="KW-0378">Hydrolase</keyword>
<evidence type="ECO:0000256" key="4">
    <source>
        <dbReference type="ARBA" id="ARBA00022722"/>
    </source>
</evidence>
<evidence type="ECO:0000313" key="9">
    <source>
        <dbReference type="EMBL" id="QIW59060.1"/>
    </source>
</evidence>
<keyword evidence="1" id="KW-0808">Transferase</keyword>
<dbReference type="GO" id="GO:0003677">
    <property type="term" value="F:DNA binding"/>
    <property type="evidence" value="ECO:0007669"/>
    <property type="project" value="InterPro"/>
</dbReference>
<dbReference type="GO" id="GO:0003887">
    <property type="term" value="F:DNA-directed DNA polymerase activity"/>
    <property type="evidence" value="ECO:0007669"/>
    <property type="project" value="UniProtKB-KW"/>
</dbReference>
<name>A0AAE7CT16_9LACT</name>
<gene>
    <name evidence="9" type="primary">cas2e</name>
    <name evidence="9" type="ORF">GU334_09140</name>
</gene>
<feature type="domain" description="Exonuclease" evidence="8">
    <location>
        <begin position="129"/>
        <end position="296"/>
    </location>
</feature>
<keyword evidence="3" id="KW-0235">DNA replication</keyword>
<keyword evidence="5" id="KW-0269">Exonuclease</keyword>
<dbReference type="RefSeq" id="WP_167841523.1">
    <property type="nucleotide sequence ID" value="NZ_CP047628.1"/>
</dbReference>
<dbReference type="InterPro" id="IPR036397">
    <property type="entry name" value="RNaseH_sf"/>
</dbReference>
<dbReference type="InterPro" id="IPR010152">
    <property type="entry name" value="CRISPR-assoc_prot_Cas2_sub"/>
</dbReference>
<dbReference type="SMART" id="SM00479">
    <property type="entry name" value="EXOIII"/>
    <property type="match status" value="1"/>
</dbReference>